<dbReference type="EMBL" id="DVHI01000035">
    <property type="protein sequence ID" value="HIR62444.1"/>
    <property type="molecule type" value="Genomic_DNA"/>
</dbReference>
<reference evidence="1" key="1">
    <citation type="submission" date="2020-10" db="EMBL/GenBank/DDBJ databases">
        <authorList>
            <person name="Gilroy R."/>
        </authorList>
    </citation>
    <scope>NUCLEOTIDE SEQUENCE</scope>
    <source>
        <strain evidence="1">ChiHjej13B12-12457</strain>
    </source>
</reference>
<name>A0A9D1E0A8_9BACT</name>
<gene>
    <name evidence="1" type="ORF">IAC94_02830</name>
</gene>
<evidence type="ECO:0000313" key="1">
    <source>
        <dbReference type="EMBL" id="HIR62444.1"/>
    </source>
</evidence>
<sequence>MEEEKRYCPNCNGLITGRSDKRFCSDACRTMYNNRIYRERREELIRIDRILKKNHSIIDRLYSSGKRKISFVALFGLGFNFDYITSMRENPSSGGSFIMGCYDYTFIIGNDGTVVIGRRKTTLL</sequence>
<dbReference type="AlphaFoldDB" id="A0A9D1E0A8"/>
<dbReference type="Proteomes" id="UP000886744">
    <property type="component" value="Unassembled WGS sequence"/>
</dbReference>
<protein>
    <recommendedName>
        <fullName evidence="3">DUF2116 family Zn-ribbon domain-containing protein</fullName>
    </recommendedName>
</protein>
<comment type="caution">
    <text evidence="1">The sequence shown here is derived from an EMBL/GenBank/DDBJ whole genome shotgun (WGS) entry which is preliminary data.</text>
</comment>
<organism evidence="1 2">
    <name type="scientific">Candidatus Coprenecus avistercoris</name>
    <dbReference type="NCBI Taxonomy" id="2840730"/>
    <lineage>
        <taxon>Bacteria</taxon>
        <taxon>Pseudomonadati</taxon>
        <taxon>Bacteroidota</taxon>
        <taxon>Bacteroidia</taxon>
        <taxon>Bacteroidales</taxon>
        <taxon>Rikenellaceae</taxon>
        <taxon>Rikenellaceae incertae sedis</taxon>
        <taxon>Candidatus Coprenecus</taxon>
    </lineage>
</organism>
<reference evidence="1" key="2">
    <citation type="journal article" date="2021" name="PeerJ">
        <title>Extensive microbial diversity within the chicken gut microbiome revealed by metagenomics and culture.</title>
        <authorList>
            <person name="Gilroy R."/>
            <person name="Ravi A."/>
            <person name="Getino M."/>
            <person name="Pursley I."/>
            <person name="Horton D.L."/>
            <person name="Alikhan N.F."/>
            <person name="Baker D."/>
            <person name="Gharbi K."/>
            <person name="Hall N."/>
            <person name="Watson M."/>
            <person name="Adriaenssens E.M."/>
            <person name="Foster-Nyarko E."/>
            <person name="Jarju S."/>
            <person name="Secka A."/>
            <person name="Antonio M."/>
            <person name="Oren A."/>
            <person name="Chaudhuri R.R."/>
            <person name="La Ragione R."/>
            <person name="Hildebrand F."/>
            <person name="Pallen M.J."/>
        </authorList>
    </citation>
    <scope>NUCLEOTIDE SEQUENCE</scope>
    <source>
        <strain evidence="1">ChiHjej13B12-12457</strain>
    </source>
</reference>
<proteinExistence type="predicted"/>
<evidence type="ECO:0000313" key="2">
    <source>
        <dbReference type="Proteomes" id="UP000886744"/>
    </source>
</evidence>
<evidence type="ECO:0008006" key="3">
    <source>
        <dbReference type="Google" id="ProtNLM"/>
    </source>
</evidence>
<accession>A0A9D1E0A8</accession>